<dbReference type="InterPro" id="IPR050087">
    <property type="entry name" value="AON_synthase_class-II"/>
</dbReference>
<keyword evidence="4 5" id="KW-0663">Pyridoxal phosphate</keyword>
<dbReference type="EMBL" id="NXIE01000002">
    <property type="protein sequence ID" value="RXK13460.1"/>
    <property type="molecule type" value="Genomic_DNA"/>
</dbReference>
<dbReference type="InterPro" id="IPR015424">
    <property type="entry name" value="PyrdxlP-dep_Trfase"/>
</dbReference>
<protein>
    <submittedName>
        <fullName evidence="7">8-amino-7-oxononanoate synthase</fullName>
    </submittedName>
</protein>
<proteinExistence type="inferred from homology"/>
<dbReference type="GO" id="GO:0016740">
    <property type="term" value="F:transferase activity"/>
    <property type="evidence" value="ECO:0007669"/>
    <property type="project" value="UniProtKB-KW"/>
</dbReference>
<evidence type="ECO:0000313" key="8">
    <source>
        <dbReference type="Proteomes" id="UP000289718"/>
    </source>
</evidence>
<comment type="caution">
    <text evidence="7">The sequence shown here is derived from an EMBL/GenBank/DDBJ whole genome shotgun (WGS) entry which is preliminary data.</text>
</comment>
<comment type="similarity">
    <text evidence="2">Belongs to the class-II pyridoxal-phosphate-dependent aminotransferase family. BioF subfamily.</text>
</comment>
<comment type="cofactor">
    <cofactor evidence="1 5">
        <name>pyridoxal 5'-phosphate</name>
        <dbReference type="ChEBI" id="CHEBI:597326"/>
    </cofactor>
</comment>
<keyword evidence="3" id="KW-0808">Transferase</keyword>
<dbReference type="PANTHER" id="PTHR13693">
    <property type="entry name" value="CLASS II AMINOTRANSFERASE/8-AMINO-7-OXONONANOATE SYNTHASE"/>
    <property type="match status" value="1"/>
</dbReference>
<keyword evidence="8" id="KW-1185">Reference proteome</keyword>
<sequence length="365" mass="41602">MLYEKELSSIKKANRYRTRRTFNNNLIDLASNDYLGLASQKQLFESAYKRVYKENFFSPKASMLVNGYSNIHKEFEEDLKYINNFEDAIVVGSGFLANLSMIEALTRKNDLLFIDESYHASGMLATRVLNKQQVIIFKHNDYEDLKEKFETNPTKGRKIIAIEGVYSMEGDLAPKEIFDFANEKEALLIVDEAHSSGVLGDNLLGIFDYYKIKPQVNHIKMGTLGKSYGSYGAYILASKTIIDFLLNRAKAIIYTTAPSLFDMALGHEALKYIQSNKKELKLKIDSNLKTIYNNLKINSKSLIIPIKIGDNKKVLEIQKKLEEKGFLVGAIRQPTVKSAIIRLIAKVDINEKQLNEVCKILKEIR</sequence>
<evidence type="ECO:0000256" key="2">
    <source>
        <dbReference type="ARBA" id="ARBA00010008"/>
    </source>
</evidence>
<evidence type="ECO:0000256" key="5">
    <source>
        <dbReference type="RuleBase" id="RU003693"/>
    </source>
</evidence>
<feature type="domain" description="Aminotransferase class I/classII large" evidence="6">
    <location>
        <begin position="25"/>
        <end position="360"/>
    </location>
</feature>
<reference evidence="7 8" key="1">
    <citation type="submission" date="2017-09" db="EMBL/GenBank/DDBJ databases">
        <title>Genomics of the genus Arcobacter.</title>
        <authorList>
            <person name="Perez-Cataluna A."/>
            <person name="Figueras M.J."/>
            <person name="Salas-Masso N."/>
        </authorList>
    </citation>
    <scope>NUCLEOTIDE SEQUENCE [LARGE SCALE GENOMIC DNA]</scope>
    <source>
        <strain evidence="7 8">F156-34</strain>
    </source>
</reference>
<dbReference type="GO" id="GO:0030170">
    <property type="term" value="F:pyridoxal phosphate binding"/>
    <property type="evidence" value="ECO:0007669"/>
    <property type="project" value="InterPro"/>
</dbReference>
<evidence type="ECO:0000256" key="3">
    <source>
        <dbReference type="ARBA" id="ARBA00022679"/>
    </source>
</evidence>
<dbReference type="InterPro" id="IPR015421">
    <property type="entry name" value="PyrdxlP-dep_Trfase_major"/>
</dbReference>
<evidence type="ECO:0000256" key="4">
    <source>
        <dbReference type="ARBA" id="ARBA00022898"/>
    </source>
</evidence>
<dbReference type="SUPFAM" id="SSF53383">
    <property type="entry name" value="PLP-dependent transferases"/>
    <property type="match status" value="1"/>
</dbReference>
<dbReference type="InterPro" id="IPR004839">
    <property type="entry name" value="Aminotransferase_I/II_large"/>
</dbReference>
<evidence type="ECO:0000313" key="7">
    <source>
        <dbReference type="EMBL" id="RXK13460.1"/>
    </source>
</evidence>
<dbReference type="Gene3D" id="3.90.1150.10">
    <property type="entry name" value="Aspartate Aminotransferase, domain 1"/>
    <property type="match status" value="1"/>
</dbReference>
<dbReference type="PANTHER" id="PTHR13693:SF77">
    <property type="entry name" value="8-AMINO-7-OXONONANOATE SYNTHASE"/>
    <property type="match status" value="1"/>
</dbReference>
<dbReference type="InterPro" id="IPR015422">
    <property type="entry name" value="PyrdxlP-dep_Trfase_small"/>
</dbReference>
<name>A0A4Q1AYJ0_9BACT</name>
<dbReference type="OrthoDB" id="9807157at2"/>
<dbReference type="Pfam" id="PF00155">
    <property type="entry name" value="Aminotran_1_2"/>
    <property type="match status" value="1"/>
</dbReference>
<evidence type="ECO:0000256" key="1">
    <source>
        <dbReference type="ARBA" id="ARBA00001933"/>
    </source>
</evidence>
<gene>
    <name evidence="7" type="ORF">CP965_06565</name>
</gene>
<dbReference type="InterPro" id="IPR001917">
    <property type="entry name" value="Aminotrans_II_pyridoxalP_BS"/>
</dbReference>
<dbReference type="AlphaFoldDB" id="A0A4Q1AYJ0"/>
<organism evidence="7 8">
    <name type="scientific">Halarcobacter mediterraneus</name>
    <dbReference type="NCBI Taxonomy" id="2023153"/>
    <lineage>
        <taxon>Bacteria</taxon>
        <taxon>Pseudomonadati</taxon>
        <taxon>Campylobacterota</taxon>
        <taxon>Epsilonproteobacteria</taxon>
        <taxon>Campylobacterales</taxon>
        <taxon>Arcobacteraceae</taxon>
        <taxon>Halarcobacter</taxon>
    </lineage>
</organism>
<dbReference type="PROSITE" id="PS00599">
    <property type="entry name" value="AA_TRANSFER_CLASS_2"/>
    <property type="match status" value="1"/>
</dbReference>
<dbReference type="Gene3D" id="3.40.640.10">
    <property type="entry name" value="Type I PLP-dependent aspartate aminotransferase-like (Major domain)"/>
    <property type="match status" value="1"/>
</dbReference>
<accession>A0A4Q1AYJ0</accession>
<evidence type="ECO:0000259" key="6">
    <source>
        <dbReference type="Pfam" id="PF00155"/>
    </source>
</evidence>
<dbReference type="Proteomes" id="UP000289718">
    <property type="component" value="Unassembled WGS sequence"/>
</dbReference>